<dbReference type="EMBL" id="JACVVK020000609">
    <property type="protein sequence ID" value="KAK7463154.1"/>
    <property type="molecule type" value="Genomic_DNA"/>
</dbReference>
<evidence type="ECO:0000313" key="2">
    <source>
        <dbReference type="Proteomes" id="UP001519460"/>
    </source>
</evidence>
<sequence>MARPFPNFYVLLWNLGGDAAVNAQQRRESVRAVLNTLYNPPIENLFVLCQNRINTPLDDTIFDENLWREHRFALGGRRTRGENHAAIYHNRELDFQVECLPENCLQVLPEKDRLMVYIVEYNFRKILLASYHGPHILQEREKLSIINNLVSFLDGLRAGKDCFLAILGGTFNIDAAKVRSDPRIQNMPVEVLSGYVPPADRAPAPFSDFVIRWPRQDADVQEIETTVVLRDFQRQMGERPFAHPLVLYRFGNRFEEERLRLAAIDPSTDLDDRSEFEAEPDYITEAVNEVKQSLTEIGAAFTFTSLSSGLTEDKVREVQNSLLGNSTYRLSAIPIVHIPDFVFVTRNPRIDMDVALFSRDTEPQDMVHFDQLLRSSYGGNAVFVVYGLIRRD</sequence>
<name>A0ABD0J6C7_9CAEN</name>
<organism evidence="1 2">
    <name type="scientific">Batillaria attramentaria</name>
    <dbReference type="NCBI Taxonomy" id="370345"/>
    <lineage>
        <taxon>Eukaryota</taxon>
        <taxon>Metazoa</taxon>
        <taxon>Spiralia</taxon>
        <taxon>Lophotrochozoa</taxon>
        <taxon>Mollusca</taxon>
        <taxon>Gastropoda</taxon>
        <taxon>Caenogastropoda</taxon>
        <taxon>Sorbeoconcha</taxon>
        <taxon>Cerithioidea</taxon>
        <taxon>Batillariidae</taxon>
        <taxon>Batillaria</taxon>
    </lineage>
</organism>
<evidence type="ECO:0008006" key="3">
    <source>
        <dbReference type="Google" id="ProtNLM"/>
    </source>
</evidence>
<gene>
    <name evidence="1" type="ORF">BaRGS_00038266</name>
</gene>
<keyword evidence="2" id="KW-1185">Reference proteome</keyword>
<comment type="caution">
    <text evidence="1">The sequence shown here is derived from an EMBL/GenBank/DDBJ whole genome shotgun (WGS) entry which is preliminary data.</text>
</comment>
<protein>
    <recommendedName>
        <fullName evidence="3">Endonuclease/exonuclease/phosphatase domain-containing protein</fullName>
    </recommendedName>
</protein>
<accession>A0ABD0J6C7</accession>
<dbReference type="Proteomes" id="UP001519460">
    <property type="component" value="Unassembled WGS sequence"/>
</dbReference>
<reference evidence="1 2" key="1">
    <citation type="journal article" date="2023" name="Sci. Data">
        <title>Genome assembly of the Korean intertidal mud-creeper Batillaria attramentaria.</title>
        <authorList>
            <person name="Patra A.K."/>
            <person name="Ho P.T."/>
            <person name="Jun S."/>
            <person name="Lee S.J."/>
            <person name="Kim Y."/>
            <person name="Won Y.J."/>
        </authorList>
    </citation>
    <scope>NUCLEOTIDE SEQUENCE [LARGE SCALE GENOMIC DNA]</scope>
    <source>
        <strain evidence="1">Wonlab-2016</strain>
    </source>
</reference>
<proteinExistence type="predicted"/>
<dbReference type="AlphaFoldDB" id="A0ABD0J6C7"/>
<evidence type="ECO:0000313" key="1">
    <source>
        <dbReference type="EMBL" id="KAK7463154.1"/>
    </source>
</evidence>